<sequence length="449" mass="49304">MRSLEAAWKTALLGRTMLQVVKDDDYREYPTGRHLDFAYESLIMGMRAPPATELSDELKARIKAAERVLYTFDEEGNRIGKTEVHANYLRNVIAAEDARTTLDMARAAANRNPEKLEAFPFTSIPLINAVNRAQEAILAEGGDRVEAAFDTLNAIGVPVQAHMIAKAKREFEAWNLGLTGVPSKIPYSFILPTNWCDPDQPEGFSRLQVTQRDYQSFTNFNQTSGSQFSWHQRAERNSGGGAVSFGFMAFGGRHSSSESSAGWQSSSNAQFRNSFSQSAKGLTIDLEYGLCTIMRPWLISDLFYMRKWTMAEMEKGDISDGTIDGQVNDPHKLLPMIPQQFLVVRNVRISAEEWGADGNQLEERYGSAQGSTMSDQSEFGAAGGVCLGFINFGGTASHAQSSASGQGSQFESRSGSGFFGTTFKNNTLTIKGAQIVAFLSDIVPVSPPE</sequence>
<dbReference type="Proteomes" id="UP000290565">
    <property type="component" value="Unassembled WGS sequence"/>
</dbReference>
<gene>
    <name evidence="1" type="ORF">XH94_38060</name>
</gene>
<dbReference type="AlphaFoldDB" id="A0A4Q0RSV1"/>
<name>A0A4Q0RSV1_9BRAD</name>
<accession>A0A4Q0RSV1</accession>
<proteinExistence type="predicted"/>
<dbReference type="EMBL" id="LBJM01000208">
    <property type="protein sequence ID" value="RXH21190.1"/>
    <property type="molecule type" value="Genomic_DNA"/>
</dbReference>
<organism evidence="1 2">
    <name type="scientific">Bradyrhizobium zhanjiangense</name>
    <dbReference type="NCBI Taxonomy" id="1325107"/>
    <lineage>
        <taxon>Bacteria</taxon>
        <taxon>Pseudomonadati</taxon>
        <taxon>Pseudomonadota</taxon>
        <taxon>Alphaproteobacteria</taxon>
        <taxon>Hyphomicrobiales</taxon>
        <taxon>Nitrobacteraceae</taxon>
        <taxon>Bradyrhizobium</taxon>
    </lineage>
</organism>
<evidence type="ECO:0000313" key="2">
    <source>
        <dbReference type="Proteomes" id="UP000290565"/>
    </source>
</evidence>
<evidence type="ECO:0000313" key="1">
    <source>
        <dbReference type="EMBL" id="RXH21190.1"/>
    </source>
</evidence>
<reference evidence="1 2" key="1">
    <citation type="submission" date="2015-04" db="EMBL/GenBank/DDBJ databases">
        <title>Comparative genomics of rhizobia nodulating Arachis hypogaea in China.</title>
        <authorList>
            <person name="Li Y."/>
        </authorList>
    </citation>
    <scope>NUCLEOTIDE SEQUENCE [LARGE SCALE GENOMIC DNA]</scope>
    <source>
        <strain evidence="1 2">CCBAU 51787</strain>
    </source>
</reference>
<protein>
    <submittedName>
        <fullName evidence="1">Uncharacterized protein</fullName>
    </submittedName>
</protein>
<comment type="caution">
    <text evidence="1">The sequence shown here is derived from an EMBL/GenBank/DDBJ whole genome shotgun (WGS) entry which is preliminary data.</text>
</comment>